<proteinExistence type="predicted"/>
<dbReference type="Proteomes" id="UP000013568">
    <property type="component" value="Unassembled WGS sequence"/>
</dbReference>
<feature type="non-terminal residue" evidence="1">
    <location>
        <position position="16"/>
    </location>
</feature>
<organism evidence="1 2">
    <name type="scientific">Serratia symbiotica str. Tucson</name>
    <dbReference type="NCBI Taxonomy" id="914128"/>
    <lineage>
        <taxon>Bacteria</taxon>
        <taxon>Pseudomonadati</taxon>
        <taxon>Pseudomonadota</taxon>
        <taxon>Gammaproteobacteria</taxon>
        <taxon>Enterobacterales</taxon>
        <taxon>Yersiniaceae</taxon>
        <taxon>Serratia</taxon>
        <taxon>Serratia symbiotica</taxon>
    </lineage>
</organism>
<protein>
    <submittedName>
        <fullName evidence="1">Uncharacterized protein</fullName>
    </submittedName>
</protein>
<name>E9CL42_9GAMM</name>
<dbReference type="AlphaFoldDB" id="E9CL42"/>
<gene>
    <name evidence="1" type="ORF">SSYM_0912</name>
</gene>
<evidence type="ECO:0000313" key="1">
    <source>
        <dbReference type="EMBL" id="EFW12863.1"/>
    </source>
</evidence>
<keyword evidence="2" id="KW-1185">Reference proteome</keyword>
<evidence type="ECO:0000313" key="2">
    <source>
        <dbReference type="Proteomes" id="UP000013568"/>
    </source>
</evidence>
<sequence>MTATHEADLCHTIHFL</sequence>
<dbReference type="HOGENOM" id="CLU_3433516_0_0_6"/>
<dbReference type="EMBL" id="GL636105">
    <property type="protein sequence ID" value="EFW12863.1"/>
    <property type="molecule type" value="Genomic_DNA"/>
</dbReference>
<reference evidence="2" key="1">
    <citation type="journal article" date="2011" name="Genome Biol. Evol.">
        <title>Massive genomic decay in Serratia symbiotica, a recently evolved symbiont of aphids.</title>
        <authorList>
            <person name="Burke G.R."/>
            <person name="Moran N.A."/>
        </authorList>
    </citation>
    <scope>NUCLEOTIDE SEQUENCE [LARGE SCALE GENOMIC DNA]</scope>
    <source>
        <strain evidence="2">Tucson</strain>
    </source>
</reference>
<accession>E9CL42</accession>